<comment type="caution">
    <text evidence="1">The sequence shown here is derived from an EMBL/GenBank/DDBJ whole genome shotgun (WGS) entry which is preliminary data.</text>
</comment>
<sequence length="173" mass="19532">MEPIRFDLRPEDQCEYPCLHSMTQLIHPGSSIMTAELRRVRGKGGKTVLMNDFQSTSESKTSSRCTLRRMLLRRKEKGVTRAVHRLILLTMLMLNYTVAALQLGNNRRVPVVTYLSEVLGATLEASEGTLQQDVLYPVSGAVVELIQAEAGARRAVRFRGERKPRCHAFFEAQ</sequence>
<accession>A0A4Z2ILL5</accession>
<evidence type="ECO:0000313" key="1">
    <source>
        <dbReference type="EMBL" id="TNN78657.1"/>
    </source>
</evidence>
<name>A0A4Z2ILL5_9TELE</name>
<proteinExistence type="predicted"/>
<dbReference type="EMBL" id="SRLO01000071">
    <property type="protein sequence ID" value="TNN78657.1"/>
    <property type="molecule type" value="Genomic_DNA"/>
</dbReference>
<evidence type="ECO:0000313" key="2">
    <source>
        <dbReference type="Proteomes" id="UP000314294"/>
    </source>
</evidence>
<organism evidence="1 2">
    <name type="scientific">Liparis tanakae</name>
    <name type="common">Tanaka's snailfish</name>
    <dbReference type="NCBI Taxonomy" id="230148"/>
    <lineage>
        <taxon>Eukaryota</taxon>
        <taxon>Metazoa</taxon>
        <taxon>Chordata</taxon>
        <taxon>Craniata</taxon>
        <taxon>Vertebrata</taxon>
        <taxon>Euteleostomi</taxon>
        <taxon>Actinopterygii</taxon>
        <taxon>Neopterygii</taxon>
        <taxon>Teleostei</taxon>
        <taxon>Neoteleostei</taxon>
        <taxon>Acanthomorphata</taxon>
        <taxon>Eupercaria</taxon>
        <taxon>Perciformes</taxon>
        <taxon>Cottioidei</taxon>
        <taxon>Cottales</taxon>
        <taxon>Liparidae</taxon>
        <taxon>Liparis</taxon>
    </lineage>
</organism>
<dbReference type="Proteomes" id="UP000314294">
    <property type="component" value="Unassembled WGS sequence"/>
</dbReference>
<reference evidence="1 2" key="1">
    <citation type="submission" date="2019-03" db="EMBL/GenBank/DDBJ databases">
        <title>First draft genome of Liparis tanakae, snailfish: a comprehensive survey of snailfish specific genes.</title>
        <authorList>
            <person name="Kim W."/>
            <person name="Song I."/>
            <person name="Jeong J.-H."/>
            <person name="Kim D."/>
            <person name="Kim S."/>
            <person name="Ryu S."/>
            <person name="Song J.Y."/>
            <person name="Lee S.K."/>
        </authorList>
    </citation>
    <scope>NUCLEOTIDE SEQUENCE [LARGE SCALE GENOMIC DNA]</scope>
    <source>
        <tissue evidence="1">Muscle</tissue>
    </source>
</reference>
<dbReference type="AlphaFoldDB" id="A0A4Z2ILL5"/>
<protein>
    <submittedName>
        <fullName evidence="1">Uncharacterized protein</fullName>
    </submittedName>
</protein>
<gene>
    <name evidence="1" type="ORF">EYF80_011061</name>
</gene>
<keyword evidence="2" id="KW-1185">Reference proteome</keyword>